<dbReference type="EMBL" id="CP004144">
    <property type="protein sequence ID" value="AGF98174.1"/>
    <property type="molecule type" value="Genomic_DNA"/>
</dbReference>
<dbReference type="HOGENOM" id="CLU_3338474_0_0_2"/>
<organism evidence="1 2">
    <name type="scientific">Methanosarcina mazei Tuc01</name>
    <dbReference type="NCBI Taxonomy" id="1236903"/>
    <lineage>
        <taxon>Archaea</taxon>
        <taxon>Methanobacteriati</taxon>
        <taxon>Methanobacteriota</taxon>
        <taxon>Stenosarchaea group</taxon>
        <taxon>Methanomicrobia</taxon>
        <taxon>Methanosarcinales</taxon>
        <taxon>Methanosarcinaceae</taxon>
        <taxon>Methanosarcina</taxon>
    </lineage>
</organism>
<evidence type="ECO:0000313" key="2">
    <source>
        <dbReference type="Proteomes" id="UP000011718"/>
    </source>
</evidence>
<proteinExistence type="predicted"/>
<reference evidence="1 2" key="1">
    <citation type="journal article" date="2013" name="Genome Announc.">
        <title>Complete Genome of a Methanosarcina mazei Strain Isolated from Sediment Samples from an Amazonian Flooded Area.</title>
        <authorList>
            <person name="Assis das Gracas D."/>
            <person name="Thiago Juca Ramos R."/>
            <person name="Vieira Araujo A.C."/>
            <person name="Zahlouth R."/>
            <person name="Ribeiro Carneiro A."/>
            <person name="Souza Lopes T."/>
            <person name="Azevedo Barauna R."/>
            <person name="Azevedo V."/>
            <person name="Cruz Schneider M.P."/>
            <person name="Pellizari V.H."/>
            <person name="Silva A."/>
        </authorList>
    </citation>
    <scope>NUCLEOTIDE SEQUENCE [LARGE SCALE GENOMIC DNA]</scope>
    <source>
        <strain evidence="1 2">Tuc01</strain>
    </source>
</reference>
<dbReference type="KEGG" id="mmaz:MmTuc01_2899"/>
<protein>
    <submittedName>
        <fullName evidence="1">Uncharacterized protein</fullName>
    </submittedName>
</protein>
<dbReference type="AlphaFoldDB" id="M1QMA5"/>
<sequence>MSPLKKNISSGKCRHITQVNYSSEPDKELNTIRTCNA</sequence>
<gene>
    <name evidence="1" type="ORF">MmTuc01_2899</name>
</gene>
<evidence type="ECO:0000313" key="1">
    <source>
        <dbReference type="EMBL" id="AGF98174.1"/>
    </source>
</evidence>
<dbReference type="Proteomes" id="UP000011718">
    <property type="component" value="Chromosome"/>
</dbReference>
<accession>M1QMA5</accession>
<name>M1QMA5_METMZ</name>
<dbReference type="BioCyc" id="MMAZ1236903:G139K-2759-MONOMER"/>